<keyword evidence="11" id="KW-1003">Cell membrane</keyword>
<dbReference type="GO" id="GO:0045259">
    <property type="term" value="C:proton-transporting ATP synthase complex"/>
    <property type="evidence" value="ECO:0007669"/>
    <property type="project" value="UniProtKB-KW"/>
</dbReference>
<keyword evidence="10 11" id="KW-0066">ATP synthesis</keyword>
<comment type="function">
    <text evidence="11 12">Key component of the proton channel; it plays a direct role in the translocation of protons across the membrane.</text>
</comment>
<accession>A0A5R8WVF4</accession>
<dbReference type="Pfam" id="PF00119">
    <property type="entry name" value="ATP-synt_A"/>
    <property type="match status" value="1"/>
</dbReference>
<dbReference type="SUPFAM" id="SSF81336">
    <property type="entry name" value="F1F0 ATP synthase subunit A"/>
    <property type="match status" value="1"/>
</dbReference>
<feature type="chain" id="PRO_5024363658" description="ATP synthase subunit a" evidence="13">
    <location>
        <begin position="19"/>
        <end position="362"/>
    </location>
</feature>
<dbReference type="CDD" id="cd00310">
    <property type="entry name" value="ATP-synt_Fo_a_6"/>
    <property type="match status" value="1"/>
</dbReference>
<dbReference type="RefSeq" id="WP_138075895.1">
    <property type="nucleotide sequence ID" value="NZ_VAJM01000002.1"/>
</dbReference>
<dbReference type="EMBL" id="VAJM01000002">
    <property type="protein sequence ID" value="TLM95396.1"/>
    <property type="molecule type" value="Genomic_DNA"/>
</dbReference>
<evidence type="ECO:0000256" key="5">
    <source>
        <dbReference type="ARBA" id="ARBA00022692"/>
    </source>
</evidence>
<evidence type="ECO:0000256" key="9">
    <source>
        <dbReference type="ARBA" id="ARBA00023136"/>
    </source>
</evidence>
<dbReference type="AlphaFoldDB" id="A0A5R8WVF4"/>
<evidence type="ECO:0000256" key="4">
    <source>
        <dbReference type="ARBA" id="ARBA00022547"/>
    </source>
</evidence>
<dbReference type="HAMAP" id="MF_01393">
    <property type="entry name" value="ATP_synth_a_bact"/>
    <property type="match status" value="1"/>
</dbReference>
<feature type="transmembrane region" description="Helical" evidence="11">
    <location>
        <begin position="184"/>
        <end position="204"/>
    </location>
</feature>
<name>A0A5R8WVF4_9BACT</name>
<evidence type="ECO:0000256" key="10">
    <source>
        <dbReference type="ARBA" id="ARBA00023310"/>
    </source>
</evidence>
<protein>
    <recommendedName>
        <fullName evidence="11 12">ATP synthase subunit a</fullName>
    </recommendedName>
    <alternativeName>
        <fullName evidence="11">ATP synthase F0 sector subunit a</fullName>
    </alternativeName>
    <alternativeName>
        <fullName evidence="11">F-ATPase subunit 6</fullName>
    </alternativeName>
</protein>
<evidence type="ECO:0000256" key="3">
    <source>
        <dbReference type="ARBA" id="ARBA00022448"/>
    </source>
</evidence>
<dbReference type="NCBIfam" id="TIGR01131">
    <property type="entry name" value="ATP_synt_6_or_A"/>
    <property type="match status" value="1"/>
</dbReference>
<keyword evidence="13" id="KW-0732">Signal</keyword>
<dbReference type="InterPro" id="IPR035908">
    <property type="entry name" value="F0_ATP_A_sf"/>
</dbReference>
<proteinExistence type="inferred from homology"/>
<dbReference type="GO" id="GO:0005886">
    <property type="term" value="C:plasma membrane"/>
    <property type="evidence" value="ECO:0007669"/>
    <property type="project" value="UniProtKB-SubCell"/>
</dbReference>
<dbReference type="PANTHER" id="PTHR11410">
    <property type="entry name" value="ATP SYNTHASE SUBUNIT A"/>
    <property type="match status" value="1"/>
</dbReference>
<feature type="transmembrane region" description="Helical" evidence="11">
    <location>
        <begin position="273"/>
        <end position="298"/>
    </location>
</feature>
<evidence type="ECO:0000256" key="2">
    <source>
        <dbReference type="ARBA" id="ARBA00006810"/>
    </source>
</evidence>
<evidence type="ECO:0000256" key="1">
    <source>
        <dbReference type="ARBA" id="ARBA00004141"/>
    </source>
</evidence>
<gene>
    <name evidence="11 14" type="primary">atpB</name>
    <name evidence="14" type="ORF">FDY95_06295</name>
</gene>
<dbReference type="Proteomes" id="UP000305517">
    <property type="component" value="Unassembled WGS sequence"/>
</dbReference>
<keyword evidence="6 11" id="KW-0375">Hydrogen ion transport</keyword>
<evidence type="ECO:0000256" key="13">
    <source>
        <dbReference type="SAM" id="SignalP"/>
    </source>
</evidence>
<keyword evidence="8 11" id="KW-0406">Ion transport</keyword>
<dbReference type="GO" id="GO:0046933">
    <property type="term" value="F:proton-transporting ATP synthase activity, rotational mechanism"/>
    <property type="evidence" value="ECO:0007669"/>
    <property type="project" value="UniProtKB-UniRule"/>
</dbReference>
<keyword evidence="9 11" id="KW-0472">Membrane</keyword>
<feature type="transmembrane region" description="Helical" evidence="11">
    <location>
        <begin position="210"/>
        <end position="230"/>
    </location>
</feature>
<dbReference type="InterPro" id="IPR000568">
    <property type="entry name" value="ATP_synth_F0_asu"/>
</dbReference>
<comment type="similarity">
    <text evidence="2 11 12">Belongs to the ATPase A chain family.</text>
</comment>
<organism evidence="14 15">
    <name type="scientific">Hymenobacter jeollabukensis</name>
    <dbReference type="NCBI Taxonomy" id="2025313"/>
    <lineage>
        <taxon>Bacteria</taxon>
        <taxon>Pseudomonadati</taxon>
        <taxon>Bacteroidota</taxon>
        <taxon>Cytophagia</taxon>
        <taxon>Cytophagales</taxon>
        <taxon>Hymenobacteraceae</taxon>
        <taxon>Hymenobacter</taxon>
    </lineage>
</organism>
<evidence type="ECO:0000256" key="12">
    <source>
        <dbReference type="RuleBase" id="RU000483"/>
    </source>
</evidence>
<dbReference type="PANTHER" id="PTHR11410:SF0">
    <property type="entry name" value="ATP SYNTHASE SUBUNIT A"/>
    <property type="match status" value="1"/>
</dbReference>
<dbReference type="PRINTS" id="PR00123">
    <property type="entry name" value="ATPASEA"/>
</dbReference>
<reference evidence="14 15" key="1">
    <citation type="submission" date="2019-05" db="EMBL/GenBank/DDBJ databases">
        <title>Hymenobacter edaphi sp. nov., isolated from abandoned arsenic-contaminated farmland soil.</title>
        <authorList>
            <person name="Nie L."/>
        </authorList>
    </citation>
    <scope>NUCLEOTIDE SEQUENCE [LARGE SCALE GENOMIC DNA]</scope>
    <source>
        <strain evidence="14 15">1-3-3-8</strain>
    </source>
</reference>
<keyword evidence="15" id="KW-1185">Reference proteome</keyword>
<feature type="transmembrane region" description="Helical" evidence="11">
    <location>
        <begin position="125"/>
        <end position="146"/>
    </location>
</feature>
<dbReference type="OrthoDB" id="9809130at2"/>
<evidence type="ECO:0000256" key="8">
    <source>
        <dbReference type="ARBA" id="ARBA00023065"/>
    </source>
</evidence>
<evidence type="ECO:0000256" key="6">
    <source>
        <dbReference type="ARBA" id="ARBA00022781"/>
    </source>
</evidence>
<keyword evidence="4 11" id="KW-0138">CF(0)</keyword>
<comment type="caution">
    <text evidence="14">The sequence shown here is derived from an EMBL/GenBank/DDBJ whole genome shotgun (WGS) entry which is preliminary data.</text>
</comment>
<evidence type="ECO:0000313" key="14">
    <source>
        <dbReference type="EMBL" id="TLM95396.1"/>
    </source>
</evidence>
<dbReference type="InterPro" id="IPR045083">
    <property type="entry name" value="ATP_synth_F0_asu_bact/mt"/>
</dbReference>
<keyword evidence="5 11" id="KW-0812">Transmembrane</keyword>
<dbReference type="Gene3D" id="1.20.120.220">
    <property type="entry name" value="ATP synthase, F0 complex, subunit A"/>
    <property type="match status" value="1"/>
</dbReference>
<keyword evidence="7 11" id="KW-1133">Transmembrane helix</keyword>
<keyword evidence="3 11" id="KW-0813">Transport</keyword>
<comment type="subcellular location">
    <subcellularLocation>
        <location evidence="11 12">Cell membrane</location>
        <topology evidence="11 12">Multi-pass membrane protein</topology>
    </subcellularLocation>
    <subcellularLocation>
        <location evidence="1">Membrane</location>
        <topology evidence="1">Multi-pass membrane protein</topology>
    </subcellularLocation>
</comment>
<feature type="signal peptide" evidence="13">
    <location>
        <begin position="1"/>
        <end position="18"/>
    </location>
</feature>
<sequence length="362" mass="40495">MKRFLPFLFWILTLPIFAQEHPTEVSTTADTQVEATEEGKFNAGEMILHHVGDSHEWHFTSIGENHVTLPLPIIAYRPNKGLSVFSSSRFGHEFKDSYDGLKLEHEHLVAEDGSTVYDLSITKNVASMLISVLLLILVFTSVAAGYKKNHGRAPKGLQSFFEPIILFVRDEIAKKAIGPKYKKFLPYLLTIFFFIWFNNLLGLLPGAANLTGNLAVTFLFAFITLLITTFSSNKYYWSHIFWTPGVPLWLRPIMIPVELIGVISKPFSLMVRLFANITAGHIIILSFISLIFIFNTVAVSPLSLAFGLFINCLELLVALLQAYIFTLLTAMYIGGAVEEHDDHDYGIGGDDADAPVHLPAHH</sequence>
<evidence type="ECO:0000313" key="15">
    <source>
        <dbReference type="Proteomes" id="UP000305517"/>
    </source>
</evidence>
<feature type="transmembrane region" description="Helical" evidence="11">
    <location>
        <begin position="304"/>
        <end position="325"/>
    </location>
</feature>
<evidence type="ECO:0000256" key="7">
    <source>
        <dbReference type="ARBA" id="ARBA00022989"/>
    </source>
</evidence>
<evidence type="ECO:0000256" key="11">
    <source>
        <dbReference type="HAMAP-Rule" id="MF_01393"/>
    </source>
</evidence>